<keyword evidence="1" id="KW-0378">Hydrolase</keyword>
<evidence type="ECO:0000256" key="1">
    <source>
        <dbReference type="ARBA" id="ARBA00022801"/>
    </source>
</evidence>
<organism evidence="3 4">
    <name type="scientific">Austropuccinia psidii MF-1</name>
    <dbReference type="NCBI Taxonomy" id="1389203"/>
    <lineage>
        <taxon>Eukaryota</taxon>
        <taxon>Fungi</taxon>
        <taxon>Dikarya</taxon>
        <taxon>Basidiomycota</taxon>
        <taxon>Pucciniomycotina</taxon>
        <taxon>Pucciniomycetes</taxon>
        <taxon>Pucciniales</taxon>
        <taxon>Sphaerophragmiaceae</taxon>
        <taxon>Austropuccinia</taxon>
    </lineage>
</organism>
<sequence length="140" mass="15862">MKKVMDQKINLTLEEIVTLSSKFMQELKFLSDEEKKYSMSLKSINTKEQESSQEKIIKDKIYFSFPLGMMEILIGQKDYIVKALVETGAELNIIPENESIKAELDMKTLDMKLRGIGGHSTAIFGLAENTPIILPSGDER</sequence>
<dbReference type="OrthoDB" id="5535068at2759"/>
<accession>A0A9Q3BEZ2</accession>
<gene>
    <name evidence="3" type="ORF">O181_004131</name>
</gene>
<feature type="domain" description="Peptidase A2" evidence="2">
    <location>
        <begin position="81"/>
        <end position="118"/>
    </location>
</feature>
<evidence type="ECO:0000313" key="3">
    <source>
        <dbReference type="EMBL" id="MBW0464416.1"/>
    </source>
</evidence>
<dbReference type="PROSITE" id="PS50175">
    <property type="entry name" value="ASP_PROT_RETROV"/>
    <property type="match status" value="1"/>
</dbReference>
<dbReference type="InterPro" id="IPR001995">
    <property type="entry name" value="Peptidase_A2_cat"/>
</dbReference>
<reference evidence="3" key="1">
    <citation type="submission" date="2021-03" db="EMBL/GenBank/DDBJ databases">
        <title>Draft genome sequence of rust myrtle Austropuccinia psidii MF-1, a brazilian biotype.</title>
        <authorList>
            <person name="Quecine M.C."/>
            <person name="Pachon D.M.R."/>
            <person name="Bonatelli M.L."/>
            <person name="Correr F.H."/>
            <person name="Franceschini L.M."/>
            <person name="Leite T.F."/>
            <person name="Margarido G.R.A."/>
            <person name="Almeida C.A."/>
            <person name="Ferrarezi J.A."/>
            <person name="Labate C.A."/>
        </authorList>
    </citation>
    <scope>NUCLEOTIDE SEQUENCE</scope>
    <source>
        <strain evidence="3">MF-1</strain>
    </source>
</reference>
<dbReference type="Proteomes" id="UP000765509">
    <property type="component" value="Unassembled WGS sequence"/>
</dbReference>
<dbReference type="AlphaFoldDB" id="A0A9Q3BEZ2"/>
<comment type="caution">
    <text evidence="3">The sequence shown here is derived from an EMBL/GenBank/DDBJ whole genome shotgun (WGS) entry which is preliminary data.</text>
</comment>
<dbReference type="SUPFAM" id="SSF50630">
    <property type="entry name" value="Acid proteases"/>
    <property type="match status" value="1"/>
</dbReference>
<keyword evidence="4" id="KW-1185">Reference proteome</keyword>
<dbReference type="InterPro" id="IPR021109">
    <property type="entry name" value="Peptidase_aspartic_dom_sf"/>
</dbReference>
<dbReference type="EMBL" id="AVOT02000775">
    <property type="protein sequence ID" value="MBW0464416.1"/>
    <property type="molecule type" value="Genomic_DNA"/>
</dbReference>
<dbReference type="GO" id="GO:0006508">
    <property type="term" value="P:proteolysis"/>
    <property type="evidence" value="ECO:0007669"/>
    <property type="project" value="InterPro"/>
</dbReference>
<name>A0A9Q3BEZ2_9BASI</name>
<protein>
    <recommendedName>
        <fullName evidence="2">Peptidase A2 domain-containing protein</fullName>
    </recommendedName>
</protein>
<proteinExistence type="predicted"/>
<evidence type="ECO:0000259" key="2">
    <source>
        <dbReference type="PROSITE" id="PS50175"/>
    </source>
</evidence>
<evidence type="ECO:0000313" key="4">
    <source>
        <dbReference type="Proteomes" id="UP000765509"/>
    </source>
</evidence>
<dbReference type="GO" id="GO:0004190">
    <property type="term" value="F:aspartic-type endopeptidase activity"/>
    <property type="evidence" value="ECO:0007669"/>
    <property type="project" value="InterPro"/>
</dbReference>